<comment type="function">
    <text evidence="2">Secreted tripeptidyl-peptidase which degrades proteins at acidic pHs and is involved in virulence.</text>
</comment>
<evidence type="ECO:0000256" key="15">
    <source>
        <dbReference type="PROSITE-ProRule" id="PRU01032"/>
    </source>
</evidence>
<dbReference type="KEGG" id="psco:LY89DRAFT_741189"/>
<evidence type="ECO:0000259" key="17">
    <source>
        <dbReference type="PROSITE" id="PS51695"/>
    </source>
</evidence>
<dbReference type="InParanoid" id="A0A132BAN9"/>
<dbReference type="PROSITE" id="PS51695">
    <property type="entry name" value="SEDOLISIN"/>
    <property type="match status" value="1"/>
</dbReference>
<dbReference type="GO" id="GO:0046872">
    <property type="term" value="F:metal ion binding"/>
    <property type="evidence" value="ECO:0007669"/>
    <property type="project" value="UniProtKB-UniRule"/>
</dbReference>
<dbReference type="InterPro" id="IPR036852">
    <property type="entry name" value="Peptidase_S8/S53_dom_sf"/>
</dbReference>
<name>A0A132BAN9_MOLSC</name>
<dbReference type="Pfam" id="PF09286">
    <property type="entry name" value="Pro-kuma_activ"/>
    <property type="match status" value="1"/>
</dbReference>
<organism evidence="18 19">
    <name type="scientific">Mollisia scopiformis</name>
    <name type="common">Conifer needle endophyte fungus</name>
    <name type="synonym">Phialocephala scopiformis</name>
    <dbReference type="NCBI Taxonomy" id="149040"/>
    <lineage>
        <taxon>Eukaryota</taxon>
        <taxon>Fungi</taxon>
        <taxon>Dikarya</taxon>
        <taxon>Ascomycota</taxon>
        <taxon>Pezizomycotina</taxon>
        <taxon>Leotiomycetes</taxon>
        <taxon>Helotiales</taxon>
        <taxon>Mollisiaceae</taxon>
        <taxon>Mollisia</taxon>
    </lineage>
</organism>
<evidence type="ECO:0000256" key="1">
    <source>
        <dbReference type="ARBA" id="ARBA00001910"/>
    </source>
</evidence>
<dbReference type="Proteomes" id="UP000070700">
    <property type="component" value="Unassembled WGS sequence"/>
</dbReference>
<keyword evidence="13" id="KW-0865">Zymogen</keyword>
<evidence type="ECO:0000256" key="16">
    <source>
        <dbReference type="SAM" id="SignalP"/>
    </source>
</evidence>
<evidence type="ECO:0000256" key="14">
    <source>
        <dbReference type="ARBA" id="ARBA00023180"/>
    </source>
</evidence>
<evidence type="ECO:0000256" key="8">
    <source>
        <dbReference type="ARBA" id="ARBA00022729"/>
    </source>
</evidence>
<dbReference type="PANTHER" id="PTHR14218">
    <property type="entry name" value="PROTEASE S8 TRIPEPTIDYL PEPTIDASE I CLN2"/>
    <property type="match status" value="1"/>
</dbReference>
<comment type="catalytic activity">
    <reaction evidence="1">
        <text>Release of an N-terminal tripeptide from a polypeptide.</text>
        <dbReference type="EC" id="3.4.14.10"/>
    </reaction>
</comment>
<evidence type="ECO:0000256" key="12">
    <source>
        <dbReference type="ARBA" id="ARBA00023026"/>
    </source>
</evidence>
<dbReference type="GO" id="GO:0004252">
    <property type="term" value="F:serine-type endopeptidase activity"/>
    <property type="evidence" value="ECO:0007669"/>
    <property type="project" value="UniProtKB-UniRule"/>
</dbReference>
<dbReference type="CDD" id="cd11377">
    <property type="entry name" value="Pro-peptidase_S53"/>
    <property type="match status" value="1"/>
</dbReference>
<dbReference type="OrthoDB" id="409122at2759"/>
<dbReference type="InterPro" id="IPR015366">
    <property type="entry name" value="S53_propep"/>
</dbReference>
<keyword evidence="9 15" id="KW-0378">Hydrolase</keyword>
<dbReference type="SMART" id="SM00944">
    <property type="entry name" value="Pro-kuma_activ"/>
    <property type="match status" value="1"/>
</dbReference>
<evidence type="ECO:0000256" key="6">
    <source>
        <dbReference type="ARBA" id="ARBA00022670"/>
    </source>
</evidence>
<dbReference type="GO" id="GO:0005576">
    <property type="term" value="C:extracellular region"/>
    <property type="evidence" value="ECO:0007669"/>
    <property type="project" value="UniProtKB-SubCell"/>
</dbReference>
<comment type="subcellular location">
    <subcellularLocation>
        <location evidence="3">Secreted</location>
        <location evidence="3">Extracellular space</location>
    </subcellularLocation>
</comment>
<dbReference type="AlphaFoldDB" id="A0A132BAN9"/>
<evidence type="ECO:0000313" key="19">
    <source>
        <dbReference type="Proteomes" id="UP000070700"/>
    </source>
</evidence>
<feature type="active site" description="Charge relay system" evidence="15">
    <location>
        <position position="299"/>
    </location>
</feature>
<evidence type="ECO:0000256" key="13">
    <source>
        <dbReference type="ARBA" id="ARBA00023145"/>
    </source>
</evidence>
<protein>
    <recommendedName>
        <fullName evidence="4">tripeptidyl-peptidase II</fullName>
        <ecNumber evidence="4">3.4.14.10</ecNumber>
    </recommendedName>
</protein>
<feature type="active site" description="Charge relay system" evidence="15">
    <location>
        <position position="504"/>
    </location>
</feature>
<sequence length="591" mass="62313">MFILNSLSVLVALSSCVYASPTSSSTHGSRIIEKIESAPAGWTKDESTRLDKDGELMKLRIHLVHQDMDKFHDLAMKIATPGHELYGKHLSQDVIDAMIAPKDESRDLVEQWLRSEGLSGQATISPRADSIVLEVSIAQVEKLLNAEYEPFVNEKTGDAAVRTLEYSLPAILKGHVDMVQPTTFFGLRAMRSMISGQREFDESTLNTGAVEAVTGCSGTTITPKCLQNLYSFTTATNYSNGLMGIAGFLEQWPIKSDLSTFLATYAAEGNVAESFTCTLVNNGTCPQAASGAGVEANLDVQYARAITESIPNVYYSTGGRPPWLGTGTNTNEPYLEFLNYMLALPAASLPNTISISYGDDEVTVPLSYATNVCNLFAQLGARGVSILVASGDSGVGSTCTTSAGTKMFETSFPAGCPWVTTVGGTTGNSPEAAWTGSGGGFSEVFGQPSYQTAAVNSWLTTDTTHTANNAYFNKTGRAYPDVAAQSTDFVVVISGSASLVDGTSCATPTFASIIQLLNSDRLASGKSPLGFLNPWLYSNATSGLTDIKSGKNTGCSGVISGAGFSAVSGWDPATGLGTPIFSSLLTISKAT</sequence>
<comment type="cofactor">
    <cofactor evidence="15">
        <name>Ca(2+)</name>
        <dbReference type="ChEBI" id="CHEBI:29108"/>
    </cofactor>
    <text evidence="15">Binds 1 Ca(2+) ion per subunit.</text>
</comment>
<feature type="binding site" evidence="15">
    <location>
        <position position="569"/>
    </location>
    <ligand>
        <name>Ca(2+)</name>
        <dbReference type="ChEBI" id="CHEBI:29108"/>
    </ligand>
</feature>
<evidence type="ECO:0000256" key="9">
    <source>
        <dbReference type="ARBA" id="ARBA00022801"/>
    </source>
</evidence>
<keyword evidence="10 15" id="KW-0720">Serine protease</keyword>
<dbReference type="GeneID" id="28830402"/>
<evidence type="ECO:0000256" key="4">
    <source>
        <dbReference type="ARBA" id="ARBA00012462"/>
    </source>
</evidence>
<feature type="binding site" evidence="15">
    <location>
        <position position="546"/>
    </location>
    <ligand>
        <name>Ca(2+)</name>
        <dbReference type="ChEBI" id="CHEBI:29108"/>
    </ligand>
</feature>
<evidence type="ECO:0000256" key="11">
    <source>
        <dbReference type="ARBA" id="ARBA00022837"/>
    </source>
</evidence>
<keyword evidence="19" id="KW-1185">Reference proteome</keyword>
<evidence type="ECO:0000256" key="5">
    <source>
        <dbReference type="ARBA" id="ARBA00022525"/>
    </source>
</evidence>
<feature type="chain" id="PRO_5007288065" description="tripeptidyl-peptidase II" evidence="16">
    <location>
        <begin position="20"/>
        <end position="591"/>
    </location>
</feature>
<dbReference type="InterPro" id="IPR030400">
    <property type="entry name" value="Sedolisin_dom"/>
</dbReference>
<dbReference type="FunFam" id="3.40.50.200:FF:000015">
    <property type="entry name" value="Tripeptidyl peptidase A"/>
    <property type="match status" value="1"/>
</dbReference>
<reference evidence="18 19" key="1">
    <citation type="submission" date="2015-10" db="EMBL/GenBank/DDBJ databases">
        <title>Full genome of DAOMC 229536 Phialocephala scopiformis, a fungal endophyte of spruce producing the potent anti-insectan compound rugulosin.</title>
        <authorList>
            <consortium name="DOE Joint Genome Institute"/>
            <person name="Walker A.K."/>
            <person name="Frasz S.L."/>
            <person name="Seifert K.A."/>
            <person name="Miller J.D."/>
            <person name="Mondo S.J."/>
            <person name="Labutti K."/>
            <person name="Lipzen A."/>
            <person name="Dockter R."/>
            <person name="Kennedy M."/>
            <person name="Grigoriev I.V."/>
            <person name="Spatafora J.W."/>
        </authorList>
    </citation>
    <scope>NUCLEOTIDE SEQUENCE [LARGE SCALE GENOMIC DNA]</scope>
    <source>
        <strain evidence="18 19">CBS 120377</strain>
    </source>
</reference>
<keyword evidence="7 15" id="KW-0479">Metal-binding</keyword>
<dbReference type="Gene3D" id="3.40.50.200">
    <property type="entry name" value="Peptidase S8/S53 domain"/>
    <property type="match status" value="1"/>
</dbReference>
<dbReference type="EMBL" id="KQ947432">
    <property type="protein sequence ID" value="KUJ09482.1"/>
    <property type="molecule type" value="Genomic_DNA"/>
</dbReference>
<proteinExistence type="predicted"/>
<accession>A0A132BAN9</accession>
<feature type="binding site" evidence="15">
    <location>
        <position position="547"/>
    </location>
    <ligand>
        <name>Ca(2+)</name>
        <dbReference type="ChEBI" id="CHEBI:29108"/>
    </ligand>
</feature>
<feature type="active site" description="Charge relay system" evidence="15">
    <location>
        <position position="295"/>
    </location>
</feature>
<evidence type="ECO:0000256" key="3">
    <source>
        <dbReference type="ARBA" id="ARBA00004239"/>
    </source>
</evidence>
<dbReference type="PANTHER" id="PTHR14218:SF10">
    <property type="entry name" value="PEPTIDASE S53 DOMAIN-CONTAINING PROTEIN"/>
    <property type="match status" value="1"/>
</dbReference>
<keyword evidence="5" id="KW-0964">Secreted</keyword>
<evidence type="ECO:0000256" key="2">
    <source>
        <dbReference type="ARBA" id="ARBA00002451"/>
    </source>
</evidence>
<dbReference type="GO" id="GO:0008240">
    <property type="term" value="F:tripeptidyl-peptidase activity"/>
    <property type="evidence" value="ECO:0007669"/>
    <property type="project" value="UniProtKB-EC"/>
</dbReference>
<keyword evidence="14" id="KW-0325">Glycoprotein</keyword>
<feature type="binding site" evidence="15">
    <location>
        <position position="571"/>
    </location>
    <ligand>
        <name>Ca(2+)</name>
        <dbReference type="ChEBI" id="CHEBI:29108"/>
    </ligand>
</feature>
<dbReference type="GO" id="GO:0006508">
    <property type="term" value="P:proteolysis"/>
    <property type="evidence" value="ECO:0007669"/>
    <property type="project" value="UniProtKB-KW"/>
</dbReference>
<keyword evidence="6 15" id="KW-0645">Protease</keyword>
<feature type="signal peptide" evidence="16">
    <location>
        <begin position="1"/>
        <end position="19"/>
    </location>
</feature>
<evidence type="ECO:0000256" key="10">
    <source>
        <dbReference type="ARBA" id="ARBA00022825"/>
    </source>
</evidence>
<dbReference type="InterPro" id="IPR050819">
    <property type="entry name" value="Tripeptidyl-peptidase_I"/>
</dbReference>
<feature type="domain" description="Peptidase S53" evidence="17">
    <location>
        <begin position="220"/>
        <end position="591"/>
    </location>
</feature>
<evidence type="ECO:0000256" key="7">
    <source>
        <dbReference type="ARBA" id="ARBA00022723"/>
    </source>
</evidence>
<dbReference type="EC" id="3.4.14.10" evidence="4"/>
<dbReference type="SUPFAM" id="SSF52743">
    <property type="entry name" value="Subtilisin-like"/>
    <property type="match status" value="1"/>
</dbReference>
<gene>
    <name evidence="18" type="ORF">LY89DRAFT_741189</name>
</gene>
<keyword evidence="8 16" id="KW-0732">Signal</keyword>
<dbReference type="SUPFAM" id="SSF54897">
    <property type="entry name" value="Protease propeptides/inhibitors"/>
    <property type="match status" value="1"/>
</dbReference>
<evidence type="ECO:0000313" key="18">
    <source>
        <dbReference type="EMBL" id="KUJ09482.1"/>
    </source>
</evidence>
<dbReference type="CDD" id="cd04056">
    <property type="entry name" value="Peptidases_S53"/>
    <property type="match status" value="1"/>
</dbReference>
<keyword evidence="11 15" id="KW-0106">Calcium</keyword>
<keyword evidence="12" id="KW-0843">Virulence</keyword>
<dbReference type="RefSeq" id="XP_018063837.1">
    <property type="nucleotide sequence ID" value="XM_018220676.1"/>
</dbReference>